<accession>A0A9W6HBW7</accession>
<dbReference type="Gene3D" id="3.20.20.70">
    <property type="entry name" value="Aldolase class I"/>
    <property type="match status" value="1"/>
</dbReference>
<sequence length="698" mass="75450">MSERLHWGNGTLAIEFEWSSESAPRIAAVASSSGRLEMPAGLPLIDVLTVCHGHALANDRLVHTAIGHDARYIAHSEEVEGGARTLRLSVGHAATGITATIALTLFDGLAALRSSITVTNGGSDEIVLRSIPSLSLYLGGGADSDIRDWTVHHALSDWLGEGRWMSEPLGGIRFPRLEQHLTNHNPRGEFSVTSSGTWSTGKHLPIAAVTSERLGAAWAWQIEHNGPWRWEIGEDTASGYLALSGPTDTDHQWVVVLHPGEQFTTVPVTIAIASDFTGAIAELTAYRRAVRRPHPDNTAMPVVFNDYMNTLNGDPTTEKLLPLIDAAAGAGAEIFCIDAGWYDDSGDWWDSVGEWRPSTTRFPGGLGEVIDHITRAGMTPGLWLEPEVIGVNSPAALTLPDDAFLQRNGKRVVEHHRYHLDLRHPAAVAHLDEVVDRLVNDFGVGFFKLDYNINPGPGTDRDADSVGAGLLEHNRAHLAWLDGVLERHPDLVLENCGSGAMRSDFAMLSRLQMQSTSDQQDFLKYPPIAAAAPAAMLPEQAASWAYPQPEMSAEEVAFCLATGLLGRFYVSGYLNRMNEGQLGLVQEAVATAKRLAPELVASTPFWPAGIPTWEGPWTALGLATPGSRLITVWNRDAADSVTTLHLPGLASSQVTVGTIFPSSLPEWTTHWDSEAGTLRVTNPTGQVGARVFRVDAAE</sequence>
<evidence type="ECO:0008006" key="5">
    <source>
        <dbReference type="Google" id="ProtNLM"/>
    </source>
</evidence>
<dbReference type="Proteomes" id="UP001142372">
    <property type="component" value="Unassembled WGS sequence"/>
</dbReference>
<dbReference type="PRINTS" id="PR00743">
    <property type="entry name" value="GLHYDRLASE36"/>
</dbReference>
<reference evidence="3" key="2">
    <citation type="submission" date="2023-01" db="EMBL/GenBank/DDBJ databases">
        <authorList>
            <person name="Sun Q."/>
            <person name="Evtushenko L."/>
        </authorList>
    </citation>
    <scope>NUCLEOTIDE SEQUENCE</scope>
    <source>
        <strain evidence="3">VKM Ac-1401</strain>
    </source>
</reference>
<dbReference type="InterPro" id="IPR013785">
    <property type="entry name" value="Aldolase_TIM"/>
</dbReference>
<reference evidence="3" key="1">
    <citation type="journal article" date="2014" name="Int. J. Syst. Evol. Microbiol.">
        <title>Complete genome sequence of Corynebacterium casei LMG S-19264T (=DSM 44701T), isolated from a smear-ripened cheese.</title>
        <authorList>
            <consortium name="US DOE Joint Genome Institute (JGI-PGF)"/>
            <person name="Walter F."/>
            <person name="Albersmeier A."/>
            <person name="Kalinowski J."/>
            <person name="Ruckert C."/>
        </authorList>
    </citation>
    <scope>NUCLEOTIDE SEQUENCE</scope>
    <source>
        <strain evidence="3">VKM Ac-1401</strain>
    </source>
</reference>
<dbReference type="SUPFAM" id="SSF51445">
    <property type="entry name" value="(Trans)glycosidases"/>
    <property type="match status" value="1"/>
</dbReference>
<dbReference type="GO" id="GO:0004557">
    <property type="term" value="F:alpha-galactosidase activity"/>
    <property type="evidence" value="ECO:0007669"/>
    <property type="project" value="InterPro"/>
</dbReference>
<evidence type="ECO:0000256" key="1">
    <source>
        <dbReference type="ARBA" id="ARBA00022801"/>
    </source>
</evidence>
<dbReference type="PANTHER" id="PTHR43053">
    <property type="entry name" value="GLYCOSIDASE FAMILY 31"/>
    <property type="match status" value="1"/>
</dbReference>
<dbReference type="PANTHER" id="PTHR43053:SF3">
    <property type="entry name" value="ALPHA-GALACTOSIDASE C-RELATED"/>
    <property type="match status" value="1"/>
</dbReference>
<keyword evidence="1" id="KW-0378">Hydrolase</keyword>
<dbReference type="InterPro" id="IPR017853">
    <property type="entry name" value="GH"/>
</dbReference>
<protein>
    <recommendedName>
        <fullName evidence="5">Alpha-galactosidase</fullName>
    </recommendedName>
</protein>
<comment type="caution">
    <text evidence="3">The sequence shown here is derived from an EMBL/GenBank/DDBJ whole genome shotgun (WGS) entry which is preliminary data.</text>
</comment>
<gene>
    <name evidence="3" type="ORF">GCM10017584_27880</name>
</gene>
<dbReference type="Gene3D" id="2.70.98.60">
    <property type="entry name" value="alpha-galactosidase from lactobacil brevis"/>
    <property type="match status" value="1"/>
</dbReference>
<dbReference type="GO" id="GO:0016052">
    <property type="term" value="P:carbohydrate catabolic process"/>
    <property type="evidence" value="ECO:0007669"/>
    <property type="project" value="InterPro"/>
</dbReference>
<name>A0A9W6HBW7_9MICO</name>
<evidence type="ECO:0000313" key="3">
    <source>
        <dbReference type="EMBL" id="GLJ77214.1"/>
    </source>
</evidence>
<keyword evidence="4" id="KW-1185">Reference proteome</keyword>
<evidence type="ECO:0000256" key="2">
    <source>
        <dbReference type="ARBA" id="ARBA00023295"/>
    </source>
</evidence>
<proteinExistence type="predicted"/>
<dbReference type="RefSeq" id="WP_271177858.1">
    <property type="nucleotide sequence ID" value="NZ_BAAAJO010000004.1"/>
</dbReference>
<dbReference type="EMBL" id="BSEN01000013">
    <property type="protein sequence ID" value="GLJ77214.1"/>
    <property type="molecule type" value="Genomic_DNA"/>
</dbReference>
<dbReference type="CDD" id="cd14791">
    <property type="entry name" value="GH36"/>
    <property type="match status" value="1"/>
</dbReference>
<organism evidence="3 4">
    <name type="scientific">Leifsonia poae</name>
    <dbReference type="NCBI Taxonomy" id="110933"/>
    <lineage>
        <taxon>Bacteria</taxon>
        <taxon>Bacillati</taxon>
        <taxon>Actinomycetota</taxon>
        <taxon>Actinomycetes</taxon>
        <taxon>Micrococcales</taxon>
        <taxon>Microbacteriaceae</taxon>
        <taxon>Leifsonia</taxon>
    </lineage>
</organism>
<dbReference type="Pfam" id="PF02065">
    <property type="entry name" value="Melibiase"/>
    <property type="match status" value="1"/>
</dbReference>
<dbReference type="InterPro" id="IPR038417">
    <property type="entry name" value="Alpga-gal_N_sf"/>
</dbReference>
<dbReference type="AlphaFoldDB" id="A0A9W6HBW7"/>
<keyword evidence="2" id="KW-0326">Glycosidase</keyword>
<dbReference type="InterPro" id="IPR050985">
    <property type="entry name" value="Alpha-glycosidase_related"/>
</dbReference>
<evidence type="ECO:0000313" key="4">
    <source>
        <dbReference type="Proteomes" id="UP001142372"/>
    </source>
</evidence>
<dbReference type="InterPro" id="IPR002252">
    <property type="entry name" value="Glyco_hydro_36"/>
</dbReference>